<gene>
    <name evidence="3" type="ORF">OXX778_LOCUS12421</name>
</gene>
<dbReference type="InterPro" id="IPR002048">
    <property type="entry name" value="EF_hand_dom"/>
</dbReference>
<dbReference type="AlphaFoldDB" id="A0A814B4D0"/>
<dbReference type="Proteomes" id="UP000663879">
    <property type="component" value="Unassembled WGS sequence"/>
</dbReference>
<evidence type="ECO:0000313" key="4">
    <source>
        <dbReference type="Proteomes" id="UP000663879"/>
    </source>
</evidence>
<comment type="caution">
    <text evidence="3">The sequence shown here is derived from an EMBL/GenBank/DDBJ whole genome shotgun (WGS) entry which is preliminary data.</text>
</comment>
<keyword evidence="1" id="KW-0106">Calcium</keyword>
<proteinExistence type="predicted"/>
<sequence>MSYSYEESIVYDTFNLSADTNGSSRLINDLNNVSVSTYAAYTQSITATSTDATTNQIASDLLKMTTSFHIKSNNSYLSEIEQAILRSQEPIKIDENEEITVLGERGIWANKSEVINWKGIIPIGDYSINEDSNPEIITKRTNQSLTYLQELAIRYLRPPTPPAPGEIIIQQEANTLTQPAPPLILRQQPLRPSTPEPLVIREAPPKPPAQIGRKVITISGKRLPPPPRKVVIERLAPIPTKPQSVIIERWLPYSQVKRRVIYQRSNEQDAFIVKPRNVIIQWEAPQVYVKKDFKYLGIIRANPVEYVQRYGSTLKTSRELPDFVLDIKPPQGIVLAADFQYNNIHELEGEVQALRLVDLDREGLTQYKSQIEKFEFSKQYSNFSLNNLEITSNSVQKNFKTNILDIISDIFNQVDGDQNGSLSVEEAEKLLLKLNSRLGRSYGEDDVEKFFLSLDTNQDGSISLSEFRKAFENLI</sequence>
<feature type="domain" description="EF-hand" evidence="2">
    <location>
        <begin position="442"/>
        <end position="475"/>
    </location>
</feature>
<dbReference type="PROSITE" id="PS00018">
    <property type="entry name" value="EF_HAND_1"/>
    <property type="match status" value="1"/>
</dbReference>
<dbReference type="InterPro" id="IPR011992">
    <property type="entry name" value="EF-hand-dom_pair"/>
</dbReference>
<dbReference type="GO" id="GO:0005509">
    <property type="term" value="F:calcium ion binding"/>
    <property type="evidence" value="ECO:0007669"/>
    <property type="project" value="InterPro"/>
</dbReference>
<dbReference type="Pfam" id="PF13499">
    <property type="entry name" value="EF-hand_7"/>
    <property type="match status" value="1"/>
</dbReference>
<dbReference type="EMBL" id="CAJNOC010002248">
    <property type="protein sequence ID" value="CAF0921745.1"/>
    <property type="molecule type" value="Genomic_DNA"/>
</dbReference>
<dbReference type="SUPFAM" id="SSF47473">
    <property type="entry name" value="EF-hand"/>
    <property type="match status" value="1"/>
</dbReference>
<dbReference type="OrthoDB" id="10059349at2759"/>
<dbReference type="SMART" id="SM00054">
    <property type="entry name" value="EFh"/>
    <property type="match status" value="2"/>
</dbReference>
<organism evidence="3 4">
    <name type="scientific">Brachionus calyciflorus</name>
    <dbReference type="NCBI Taxonomy" id="104777"/>
    <lineage>
        <taxon>Eukaryota</taxon>
        <taxon>Metazoa</taxon>
        <taxon>Spiralia</taxon>
        <taxon>Gnathifera</taxon>
        <taxon>Rotifera</taxon>
        <taxon>Eurotatoria</taxon>
        <taxon>Monogononta</taxon>
        <taxon>Pseudotrocha</taxon>
        <taxon>Ploima</taxon>
        <taxon>Brachionidae</taxon>
        <taxon>Brachionus</taxon>
    </lineage>
</organism>
<evidence type="ECO:0000256" key="1">
    <source>
        <dbReference type="ARBA" id="ARBA00022837"/>
    </source>
</evidence>
<dbReference type="InterPro" id="IPR018247">
    <property type="entry name" value="EF_Hand_1_Ca_BS"/>
</dbReference>
<dbReference type="PROSITE" id="PS50222">
    <property type="entry name" value="EF_HAND_2"/>
    <property type="match status" value="2"/>
</dbReference>
<name>A0A814B4D0_9BILA</name>
<evidence type="ECO:0000259" key="2">
    <source>
        <dbReference type="PROSITE" id="PS50222"/>
    </source>
</evidence>
<protein>
    <recommendedName>
        <fullName evidence="2">EF-hand domain-containing protein</fullName>
    </recommendedName>
</protein>
<keyword evidence="4" id="KW-1185">Reference proteome</keyword>
<dbReference type="CDD" id="cd00051">
    <property type="entry name" value="EFh"/>
    <property type="match status" value="1"/>
</dbReference>
<feature type="domain" description="EF-hand" evidence="2">
    <location>
        <begin position="402"/>
        <end position="437"/>
    </location>
</feature>
<accession>A0A814B4D0</accession>
<dbReference type="Gene3D" id="1.10.238.10">
    <property type="entry name" value="EF-hand"/>
    <property type="match status" value="1"/>
</dbReference>
<reference evidence="3" key="1">
    <citation type="submission" date="2021-02" db="EMBL/GenBank/DDBJ databases">
        <authorList>
            <person name="Nowell W R."/>
        </authorList>
    </citation>
    <scope>NUCLEOTIDE SEQUENCE</scope>
    <source>
        <strain evidence="3">Ploen Becks lab</strain>
    </source>
</reference>
<evidence type="ECO:0000313" key="3">
    <source>
        <dbReference type="EMBL" id="CAF0921745.1"/>
    </source>
</evidence>